<dbReference type="PROSITE" id="PS51257">
    <property type="entry name" value="PROKAR_LIPOPROTEIN"/>
    <property type="match status" value="1"/>
</dbReference>
<evidence type="ECO:0000256" key="1">
    <source>
        <dbReference type="SAM" id="Phobius"/>
    </source>
</evidence>
<reference evidence="2 3" key="1">
    <citation type="submission" date="2019-05" db="EMBL/GenBank/DDBJ databases">
        <title>Emergence of the Ug99 lineage of the wheat stem rust pathogen through somatic hybridization.</title>
        <authorList>
            <person name="Li F."/>
            <person name="Upadhyaya N.M."/>
            <person name="Sperschneider J."/>
            <person name="Matny O."/>
            <person name="Nguyen-Phuc H."/>
            <person name="Mago R."/>
            <person name="Raley C."/>
            <person name="Miller M.E."/>
            <person name="Silverstein K.A.T."/>
            <person name="Henningsen E."/>
            <person name="Hirsch C.D."/>
            <person name="Visser B."/>
            <person name="Pretorius Z.A."/>
            <person name="Steffenson B.J."/>
            <person name="Schwessinger B."/>
            <person name="Dodds P.N."/>
            <person name="Figueroa M."/>
        </authorList>
    </citation>
    <scope>NUCLEOTIDE SEQUENCE [LARGE SCALE GENOMIC DNA]</scope>
    <source>
        <strain evidence="2 3">Ug99</strain>
    </source>
</reference>
<comment type="caution">
    <text evidence="2">The sequence shown here is derived from an EMBL/GenBank/DDBJ whole genome shotgun (WGS) entry which is preliminary data.</text>
</comment>
<organism evidence="2 3">
    <name type="scientific">Puccinia graminis f. sp. tritici</name>
    <dbReference type="NCBI Taxonomy" id="56615"/>
    <lineage>
        <taxon>Eukaryota</taxon>
        <taxon>Fungi</taxon>
        <taxon>Dikarya</taxon>
        <taxon>Basidiomycota</taxon>
        <taxon>Pucciniomycotina</taxon>
        <taxon>Pucciniomycetes</taxon>
        <taxon>Pucciniales</taxon>
        <taxon>Pucciniaceae</taxon>
        <taxon>Puccinia</taxon>
    </lineage>
</organism>
<keyword evidence="1" id="KW-0472">Membrane</keyword>
<proteinExistence type="predicted"/>
<dbReference type="Proteomes" id="UP000325313">
    <property type="component" value="Unassembled WGS sequence"/>
</dbReference>
<accession>A0A5B0RHE6</accession>
<dbReference type="AlphaFoldDB" id="A0A5B0RHE6"/>
<evidence type="ECO:0000313" key="3">
    <source>
        <dbReference type="Proteomes" id="UP000325313"/>
    </source>
</evidence>
<feature type="transmembrane region" description="Helical" evidence="1">
    <location>
        <begin position="12"/>
        <end position="36"/>
    </location>
</feature>
<sequence>MLRREYPSLKLGFFFPGMITILLSCITFLNLPPIILGHGGSSSKLQTRPIVVRPNALRNFEIREPPVVPRSKACDQLLLKYVKIVQFTRALVLRPTITFQVLHLRLNFGANKILKSHVQNFANSYGKPGNASYLPPKDCGQPGDWASVIFNLTIS</sequence>
<dbReference type="EMBL" id="VDEP01000204">
    <property type="protein sequence ID" value="KAA1124305.1"/>
    <property type="molecule type" value="Genomic_DNA"/>
</dbReference>
<keyword evidence="1" id="KW-1133">Transmembrane helix</keyword>
<evidence type="ECO:0000313" key="2">
    <source>
        <dbReference type="EMBL" id="KAA1124305.1"/>
    </source>
</evidence>
<gene>
    <name evidence="2" type="ORF">PGTUg99_024346</name>
</gene>
<keyword evidence="1" id="KW-0812">Transmembrane</keyword>
<name>A0A5B0RHE6_PUCGR</name>
<protein>
    <submittedName>
        <fullName evidence="2">Uncharacterized protein</fullName>
    </submittedName>
</protein>